<protein>
    <submittedName>
        <fullName evidence="9">Multicopper oxidase-domain-containing protein</fullName>
    </submittedName>
</protein>
<evidence type="ECO:0000256" key="3">
    <source>
        <dbReference type="ARBA" id="ARBA00023002"/>
    </source>
</evidence>
<reference evidence="9" key="1">
    <citation type="journal article" date="2021" name="IMA Fungus">
        <title>Genomic characterization of three marine fungi, including Emericellopsis atlantica sp. nov. with signatures of a generalist lifestyle and marine biomass degradation.</title>
        <authorList>
            <person name="Hagestad O.C."/>
            <person name="Hou L."/>
            <person name="Andersen J.H."/>
            <person name="Hansen E.H."/>
            <person name="Altermark B."/>
            <person name="Li C."/>
            <person name="Kuhnert E."/>
            <person name="Cox R.J."/>
            <person name="Crous P.W."/>
            <person name="Spatafora J.W."/>
            <person name="Lail K."/>
            <person name="Amirebrahimi M."/>
            <person name="Lipzen A."/>
            <person name="Pangilinan J."/>
            <person name="Andreopoulos W."/>
            <person name="Hayes R.D."/>
            <person name="Ng V."/>
            <person name="Grigoriev I.V."/>
            <person name="Jackson S.A."/>
            <person name="Sutton T.D.S."/>
            <person name="Dobson A.D.W."/>
            <person name="Rama T."/>
        </authorList>
    </citation>
    <scope>NUCLEOTIDE SEQUENCE</scope>
    <source>
        <strain evidence="9">TRa018bII</strain>
    </source>
</reference>
<organism evidence="9 10">
    <name type="scientific">Amylocarpus encephaloides</name>
    <dbReference type="NCBI Taxonomy" id="45428"/>
    <lineage>
        <taxon>Eukaryota</taxon>
        <taxon>Fungi</taxon>
        <taxon>Dikarya</taxon>
        <taxon>Ascomycota</taxon>
        <taxon>Pezizomycotina</taxon>
        <taxon>Leotiomycetes</taxon>
        <taxon>Helotiales</taxon>
        <taxon>Helotiales incertae sedis</taxon>
        <taxon>Amylocarpus</taxon>
    </lineage>
</organism>
<proteinExistence type="inferred from homology"/>
<feature type="chain" id="PRO_5040182996" evidence="5">
    <location>
        <begin position="18"/>
        <end position="584"/>
    </location>
</feature>
<evidence type="ECO:0000313" key="9">
    <source>
        <dbReference type="EMBL" id="KAG9235306.1"/>
    </source>
</evidence>
<keyword evidence="5" id="KW-0732">Signal</keyword>
<keyword evidence="3" id="KW-0560">Oxidoreductase</keyword>
<dbReference type="OrthoDB" id="2121828at2759"/>
<keyword evidence="4" id="KW-0186">Copper</keyword>
<sequence>MQLSSLVILLAGSFVAAQTEYSNLNVEYLNTSTPVTPLPAGFPWGSRTAENTNACDNTEQLNSVIRRYDFTIERKTLAPDGFSREFLTINGQFPGPLIEANWGDTIQVTVHNKIFAPKEGTALHWHGILQKESQWMDGVPAISQCPIPPGGSFTYSFYADLYGTSWYHSHYSAQYAGGLVGPMIIHGPDPHRYHIDIGPILLTDHYHEDYFSLVEKTISTNINDVVQLSDNNLINGKNNCSAVNTACASTGGAGVSTFRFRPGKIHKLRLINAGAEAIEMFSIDGHNMTVVANDFVPVRPYDTQVVTLGIGQRTDVLVRAPNDASGSYTMRSSIAACSLSVNPHAIATVYYGNRAPTTLATTTAWPAFLSSVANNCANDDLSLTQPLFPMRPNPNPPTTKNIAIGFGQNATQFWQWTMNGVSFRANYNNPILLLSKMGNNSYPDSPEWNVYNFGSNSSIRMVIENPGFAAHPIHLHGHNFWVLDVGTGTWDGSNVVRPNNPQRRDVQIVPAGGYLVMQITSDNPGAWPLHCHIAWHVSAGLYVTVLERPDDIAHLRIPAVMAQTCRDWAAFTGVNIVNQIDSGL</sequence>
<dbReference type="Gene3D" id="2.60.40.420">
    <property type="entry name" value="Cupredoxins - blue copper proteins"/>
    <property type="match status" value="3"/>
</dbReference>
<feature type="signal peptide" evidence="5">
    <location>
        <begin position="1"/>
        <end position="17"/>
    </location>
</feature>
<dbReference type="InterPro" id="IPR008972">
    <property type="entry name" value="Cupredoxin"/>
</dbReference>
<dbReference type="FunFam" id="2.60.40.420:FF:000021">
    <property type="entry name" value="Extracellular dihydrogeodin oxidase/laccase"/>
    <property type="match status" value="1"/>
</dbReference>
<dbReference type="InterPro" id="IPR011706">
    <property type="entry name" value="Cu-oxidase_C"/>
</dbReference>
<gene>
    <name evidence="9" type="ORF">BJ875DRAFT_459364</name>
</gene>
<dbReference type="GO" id="GO:0005507">
    <property type="term" value="F:copper ion binding"/>
    <property type="evidence" value="ECO:0007669"/>
    <property type="project" value="InterPro"/>
</dbReference>
<evidence type="ECO:0000256" key="1">
    <source>
        <dbReference type="ARBA" id="ARBA00010609"/>
    </source>
</evidence>
<keyword evidence="10" id="KW-1185">Reference proteome</keyword>
<comment type="similarity">
    <text evidence="1">Belongs to the multicopper oxidase family.</text>
</comment>
<accession>A0A9P8C7Q8</accession>
<dbReference type="PANTHER" id="PTHR11709">
    <property type="entry name" value="MULTI-COPPER OXIDASE"/>
    <property type="match status" value="1"/>
</dbReference>
<dbReference type="Pfam" id="PF00394">
    <property type="entry name" value="Cu-oxidase"/>
    <property type="match status" value="1"/>
</dbReference>
<evidence type="ECO:0000259" key="8">
    <source>
        <dbReference type="Pfam" id="PF07732"/>
    </source>
</evidence>
<feature type="domain" description="Plastocyanin-like" evidence="8">
    <location>
        <begin position="72"/>
        <end position="188"/>
    </location>
</feature>
<name>A0A9P8C7Q8_9HELO</name>
<dbReference type="PANTHER" id="PTHR11709:SF145">
    <property type="entry name" value="LCC1"/>
    <property type="match status" value="1"/>
</dbReference>
<dbReference type="CDD" id="cd13854">
    <property type="entry name" value="CuRO_1_MaLCC_like"/>
    <property type="match status" value="1"/>
</dbReference>
<dbReference type="Pfam" id="PF07731">
    <property type="entry name" value="Cu-oxidase_2"/>
    <property type="match status" value="1"/>
</dbReference>
<evidence type="ECO:0000313" key="10">
    <source>
        <dbReference type="Proteomes" id="UP000824998"/>
    </source>
</evidence>
<dbReference type="InterPro" id="IPR011707">
    <property type="entry name" value="Cu-oxidase-like_N"/>
</dbReference>
<dbReference type="PROSITE" id="PS00079">
    <property type="entry name" value="MULTICOPPER_OXIDASE1"/>
    <property type="match status" value="1"/>
</dbReference>
<dbReference type="InterPro" id="IPR045087">
    <property type="entry name" value="Cu-oxidase_fam"/>
</dbReference>
<dbReference type="GO" id="GO:0016491">
    <property type="term" value="F:oxidoreductase activity"/>
    <property type="evidence" value="ECO:0007669"/>
    <property type="project" value="UniProtKB-KW"/>
</dbReference>
<dbReference type="Pfam" id="PF07732">
    <property type="entry name" value="Cu-oxidase_3"/>
    <property type="match status" value="1"/>
</dbReference>
<dbReference type="InterPro" id="IPR001117">
    <property type="entry name" value="Cu-oxidase_2nd"/>
</dbReference>
<dbReference type="InterPro" id="IPR033138">
    <property type="entry name" value="Cu_oxidase_CS"/>
</dbReference>
<evidence type="ECO:0000256" key="4">
    <source>
        <dbReference type="ARBA" id="ARBA00023008"/>
    </source>
</evidence>
<dbReference type="PROSITE" id="PS00080">
    <property type="entry name" value="MULTICOPPER_OXIDASE2"/>
    <property type="match status" value="1"/>
</dbReference>
<dbReference type="CDD" id="cd13901">
    <property type="entry name" value="CuRO_3_MaLCC_like"/>
    <property type="match status" value="1"/>
</dbReference>
<comment type="caution">
    <text evidence="9">The sequence shown here is derived from an EMBL/GenBank/DDBJ whole genome shotgun (WGS) entry which is preliminary data.</text>
</comment>
<keyword evidence="2" id="KW-0479">Metal-binding</keyword>
<dbReference type="Proteomes" id="UP000824998">
    <property type="component" value="Unassembled WGS sequence"/>
</dbReference>
<dbReference type="AlphaFoldDB" id="A0A9P8C7Q8"/>
<dbReference type="InterPro" id="IPR002355">
    <property type="entry name" value="Cu_oxidase_Cu_BS"/>
</dbReference>
<feature type="domain" description="Plastocyanin-like" evidence="6">
    <location>
        <begin position="199"/>
        <end position="352"/>
    </location>
</feature>
<dbReference type="SUPFAM" id="SSF49503">
    <property type="entry name" value="Cupredoxins"/>
    <property type="match status" value="3"/>
</dbReference>
<evidence type="ECO:0000259" key="6">
    <source>
        <dbReference type="Pfam" id="PF00394"/>
    </source>
</evidence>
<evidence type="ECO:0000256" key="2">
    <source>
        <dbReference type="ARBA" id="ARBA00022723"/>
    </source>
</evidence>
<evidence type="ECO:0000259" key="7">
    <source>
        <dbReference type="Pfam" id="PF07731"/>
    </source>
</evidence>
<evidence type="ECO:0000256" key="5">
    <source>
        <dbReference type="SAM" id="SignalP"/>
    </source>
</evidence>
<feature type="domain" description="Plastocyanin-like" evidence="7">
    <location>
        <begin position="431"/>
        <end position="550"/>
    </location>
</feature>
<dbReference type="EMBL" id="MU251435">
    <property type="protein sequence ID" value="KAG9235306.1"/>
    <property type="molecule type" value="Genomic_DNA"/>
</dbReference>